<evidence type="ECO:0008006" key="4">
    <source>
        <dbReference type="Google" id="ProtNLM"/>
    </source>
</evidence>
<dbReference type="InterPro" id="IPR009061">
    <property type="entry name" value="DNA-bd_dom_put_sf"/>
</dbReference>
<comment type="caution">
    <text evidence="2">The sequence shown here is derived from an EMBL/GenBank/DDBJ whole genome shotgun (WGS) entry which is preliminary data.</text>
</comment>
<keyword evidence="1" id="KW-0812">Transmembrane</keyword>
<proteinExistence type="predicted"/>
<sequence length="140" mass="16662">MVSFQFFFLLFYVVVLQESYNTSCIFALLIKILFMAENAIIEFKNNDSVAIIVDFFKKVIDYVLIQQHSQMKEMFEEYCVNKDKEEDVYLTIKQVCERLNVTRQTINTWRKNGMLIPDIHIGRSPKYLESKIKILNNRQS</sequence>
<gene>
    <name evidence="2" type="ORF">CMU51_16575</name>
</gene>
<dbReference type="SUPFAM" id="SSF46955">
    <property type="entry name" value="Putative DNA-binding domain"/>
    <property type="match status" value="1"/>
</dbReference>
<evidence type="ECO:0000313" key="2">
    <source>
        <dbReference type="EMBL" id="MDV3665666.1"/>
    </source>
</evidence>
<keyword evidence="1" id="KW-1133">Transmembrane helix</keyword>
<organism evidence="2 3">
    <name type="scientific">Elizabethkingia anophelis</name>
    <dbReference type="NCBI Taxonomy" id="1117645"/>
    <lineage>
        <taxon>Bacteria</taxon>
        <taxon>Pseudomonadati</taxon>
        <taxon>Bacteroidota</taxon>
        <taxon>Flavobacteriia</taxon>
        <taxon>Flavobacteriales</taxon>
        <taxon>Weeksellaceae</taxon>
        <taxon>Elizabethkingia</taxon>
    </lineage>
</organism>
<reference evidence="2" key="1">
    <citation type="submission" date="2023-02" db="EMBL/GenBank/DDBJ databases">
        <title>Elizabethkingia anophelis draft genomes.</title>
        <authorList>
            <person name="Nicholson A.C."/>
            <person name="Whitney A.M."/>
            <person name="Humrighouse B.W."/>
            <person name="Villarma A."/>
            <person name="Bell M."/>
            <person name="Mcquiston J."/>
        </authorList>
    </citation>
    <scope>NUCLEOTIDE SEQUENCE</scope>
    <source>
        <strain evidence="2">B4955</strain>
    </source>
</reference>
<keyword evidence="1" id="KW-0472">Membrane</keyword>
<accession>A0AAE4T244</accession>
<dbReference type="Proteomes" id="UP001189000">
    <property type="component" value="Unassembled WGS sequence"/>
</dbReference>
<evidence type="ECO:0000256" key="1">
    <source>
        <dbReference type="SAM" id="Phobius"/>
    </source>
</evidence>
<evidence type="ECO:0000313" key="3">
    <source>
        <dbReference type="Proteomes" id="UP001189000"/>
    </source>
</evidence>
<name>A0AAE4T244_9FLAO</name>
<protein>
    <recommendedName>
        <fullName evidence="4">Helix-turn-helix domain-containing protein</fullName>
    </recommendedName>
</protein>
<dbReference type="Gene3D" id="1.10.1660.10">
    <property type="match status" value="1"/>
</dbReference>
<dbReference type="AlphaFoldDB" id="A0AAE4T244"/>
<feature type="transmembrane region" description="Helical" evidence="1">
    <location>
        <begin position="6"/>
        <end position="34"/>
    </location>
</feature>
<dbReference type="EMBL" id="NWGY01000017">
    <property type="protein sequence ID" value="MDV3665666.1"/>
    <property type="molecule type" value="Genomic_DNA"/>
</dbReference>